<dbReference type="GO" id="GO:0005759">
    <property type="term" value="C:mitochondrial matrix"/>
    <property type="evidence" value="ECO:0007669"/>
    <property type="project" value="TreeGrafter"/>
</dbReference>
<evidence type="ECO:0000256" key="3">
    <source>
        <dbReference type="ARBA" id="ARBA00023004"/>
    </source>
</evidence>
<proteinExistence type="predicted"/>
<accession>A0A081B1R3</accession>
<keyword evidence="4" id="KW-0411">Iron-sulfur</keyword>
<dbReference type="EMBL" id="ANJA01000194">
    <property type="protein sequence ID" value="ETO85074.1"/>
    <property type="molecule type" value="Genomic_DNA"/>
</dbReference>
<evidence type="ECO:0000256" key="2">
    <source>
        <dbReference type="ARBA" id="ARBA00022723"/>
    </source>
</evidence>
<name>A0A081B1R3_PHYNI</name>
<dbReference type="Pfam" id="PF00462">
    <property type="entry name" value="Glutaredoxin"/>
    <property type="match status" value="1"/>
</dbReference>
<dbReference type="InterPro" id="IPR033658">
    <property type="entry name" value="GRX_PICOT-like"/>
</dbReference>
<gene>
    <name evidence="7" type="ORF">F444_01101</name>
</gene>
<dbReference type="OrthoDB" id="415696at2759"/>
<reference evidence="7 8" key="1">
    <citation type="submission" date="2013-11" db="EMBL/GenBank/DDBJ databases">
        <title>The Genome Sequence of Phytophthora parasitica P1976.</title>
        <authorList>
            <consortium name="The Broad Institute Genomics Platform"/>
            <person name="Russ C."/>
            <person name="Tyler B."/>
            <person name="Panabieres F."/>
            <person name="Shan W."/>
            <person name="Tripathy S."/>
            <person name="Grunwald N."/>
            <person name="Machado M."/>
            <person name="Johnson C.S."/>
            <person name="Walker B."/>
            <person name="Young S."/>
            <person name="Zeng Q."/>
            <person name="Gargeya S."/>
            <person name="Fitzgerald M."/>
            <person name="Haas B."/>
            <person name="Abouelleil A."/>
            <person name="Allen A.W."/>
            <person name="Alvarado L."/>
            <person name="Arachchi H.M."/>
            <person name="Berlin A.M."/>
            <person name="Chapman S.B."/>
            <person name="Gainer-Dewar J."/>
            <person name="Goldberg J."/>
            <person name="Griggs A."/>
            <person name="Gujja S."/>
            <person name="Hansen M."/>
            <person name="Howarth C."/>
            <person name="Imamovic A."/>
            <person name="Ireland A."/>
            <person name="Larimer J."/>
            <person name="McCowan C."/>
            <person name="Murphy C."/>
            <person name="Pearson M."/>
            <person name="Poon T.W."/>
            <person name="Priest M."/>
            <person name="Roberts A."/>
            <person name="Saif S."/>
            <person name="Shea T."/>
            <person name="Sisk P."/>
            <person name="Sykes S."/>
            <person name="Wortman J."/>
            <person name="Nusbaum C."/>
            <person name="Birren B."/>
        </authorList>
    </citation>
    <scope>NUCLEOTIDE SEQUENCE [LARGE SCALE GENOMIC DNA]</scope>
    <source>
        <strain evidence="7 8">P1976</strain>
    </source>
</reference>
<dbReference type="Gene3D" id="3.40.30.10">
    <property type="entry name" value="Glutaredoxin"/>
    <property type="match status" value="1"/>
</dbReference>
<keyword evidence="1" id="KW-0001">2Fe-2S</keyword>
<dbReference type="AlphaFoldDB" id="A0A081B1R3"/>
<keyword evidence="2" id="KW-0479">Metal-binding</keyword>
<keyword evidence="5" id="KW-0676">Redox-active center</keyword>
<comment type="caution">
    <text evidence="7">The sequence shown here is derived from an EMBL/GenBank/DDBJ whole genome shotgun (WGS) entry which is preliminary data.</text>
</comment>
<dbReference type="GO" id="GO:0046872">
    <property type="term" value="F:metal ion binding"/>
    <property type="evidence" value="ECO:0007669"/>
    <property type="project" value="UniProtKB-KW"/>
</dbReference>
<dbReference type="InterPro" id="IPR004480">
    <property type="entry name" value="Monothiol_GRX-rel"/>
</dbReference>
<keyword evidence="3" id="KW-0408">Iron</keyword>
<dbReference type="CDD" id="cd03028">
    <property type="entry name" value="GRX_PICOT_like"/>
    <property type="match status" value="1"/>
</dbReference>
<evidence type="ECO:0000313" key="7">
    <source>
        <dbReference type="EMBL" id="ETO85074.1"/>
    </source>
</evidence>
<feature type="domain" description="Glutaredoxin" evidence="6">
    <location>
        <begin position="82"/>
        <end position="146"/>
    </location>
</feature>
<sequence length="171" mass="19199">MVMNTIVRRLGRSAVRRSQRASFAMQRVAAPVFVSAHQSRFFSAKSGDDSHSDFQPQYHAAKSTEKDEILKMIESHVKTYPVMLYMKGTPSAPQCGFSMQVVRILHAQGVSFDSVNVLDHPEIREGVKEYSQWPTIPQLYVNGEFVGGCDIITDMNKSGELAELLAEFKKN</sequence>
<evidence type="ECO:0000256" key="1">
    <source>
        <dbReference type="ARBA" id="ARBA00022714"/>
    </source>
</evidence>
<dbReference type="Proteomes" id="UP000028582">
    <property type="component" value="Unassembled WGS sequence"/>
</dbReference>
<dbReference type="PROSITE" id="PS51354">
    <property type="entry name" value="GLUTAREDOXIN_2"/>
    <property type="match status" value="1"/>
</dbReference>
<evidence type="ECO:0000256" key="4">
    <source>
        <dbReference type="ARBA" id="ARBA00023014"/>
    </source>
</evidence>
<dbReference type="FunFam" id="3.40.30.10:FF:000005">
    <property type="entry name" value="Glutaredoxin 5"/>
    <property type="match status" value="1"/>
</dbReference>
<organism evidence="7 8">
    <name type="scientific">Phytophthora nicotianae P1976</name>
    <dbReference type="NCBI Taxonomy" id="1317066"/>
    <lineage>
        <taxon>Eukaryota</taxon>
        <taxon>Sar</taxon>
        <taxon>Stramenopiles</taxon>
        <taxon>Oomycota</taxon>
        <taxon>Peronosporomycetes</taxon>
        <taxon>Peronosporales</taxon>
        <taxon>Peronosporaceae</taxon>
        <taxon>Phytophthora</taxon>
    </lineage>
</organism>
<protein>
    <submittedName>
        <fullName evidence="7">Grx4 family monothiol glutaredoxin</fullName>
    </submittedName>
</protein>
<dbReference type="PANTHER" id="PTHR10293:SF16">
    <property type="entry name" value="GLUTAREDOXIN-RELATED PROTEIN 5, MITOCHONDRIAL"/>
    <property type="match status" value="1"/>
</dbReference>
<dbReference type="GO" id="GO:0051537">
    <property type="term" value="F:2 iron, 2 sulfur cluster binding"/>
    <property type="evidence" value="ECO:0007669"/>
    <property type="project" value="UniProtKB-KW"/>
</dbReference>
<evidence type="ECO:0000259" key="6">
    <source>
        <dbReference type="Pfam" id="PF00462"/>
    </source>
</evidence>
<dbReference type="PANTHER" id="PTHR10293">
    <property type="entry name" value="GLUTAREDOXIN FAMILY MEMBER"/>
    <property type="match status" value="1"/>
</dbReference>
<dbReference type="InterPro" id="IPR002109">
    <property type="entry name" value="Glutaredoxin"/>
</dbReference>
<dbReference type="NCBIfam" id="TIGR00365">
    <property type="entry name" value="Grx4 family monothiol glutaredoxin"/>
    <property type="match status" value="1"/>
</dbReference>
<evidence type="ECO:0000256" key="5">
    <source>
        <dbReference type="ARBA" id="ARBA00023284"/>
    </source>
</evidence>
<dbReference type="InterPro" id="IPR036249">
    <property type="entry name" value="Thioredoxin-like_sf"/>
</dbReference>
<dbReference type="SUPFAM" id="SSF52833">
    <property type="entry name" value="Thioredoxin-like"/>
    <property type="match status" value="1"/>
</dbReference>
<evidence type="ECO:0000313" key="8">
    <source>
        <dbReference type="Proteomes" id="UP000028582"/>
    </source>
</evidence>